<evidence type="ECO:0000256" key="1">
    <source>
        <dbReference type="ARBA" id="ARBA00009820"/>
    </source>
</evidence>
<feature type="domain" description="TolB N-terminal" evidence="2">
    <location>
        <begin position="22"/>
        <end position="118"/>
    </location>
</feature>
<dbReference type="PANTHER" id="PTHR36842:SF1">
    <property type="entry name" value="PROTEIN TOLB"/>
    <property type="match status" value="1"/>
</dbReference>
<protein>
    <submittedName>
        <fullName evidence="3">TolB protein, periplasmic protein involved in the tonb-independent uptake of group A colicins</fullName>
    </submittedName>
</protein>
<proteinExistence type="inferred from homology"/>
<name>A0A3B1E0L5_9ZZZZ</name>
<dbReference type="GO" id="GO:0015031">
    <property type="term" value="P:protein transport"/>
    <property type="evidence" value="ECO:0007669"/>
    <property type="project" value="InterPro"/>
</dbReference>
<dbReference type="Pfam" id="PF04052">
    <property type="entry name" value="TolB_N"/>
    <property type="match status" value="1"/>
</dbReference>
<dbReference type="InterPro" id="IPR011659">
    <property type="entry name" value="WD40"/>
</dbReference>
<dbReference type="Gene3D" id="2.120.10.30">
    <property type="entry name" value="TolB, C-terminal domain"/>
    <property type="match status" value="1"/>
</dbReference>
<evidence type="ECO:0000313" key="3">
    <source>
        <dbReference type="EMBL" id="VAY86449.1"/>
    </source>
</evidence>
<dbReference type="Gene3D" id="3.40.50.10070">
    <property type="entry name" value="TolB, N-terminal domain"/>
    <property type="match status" value="1"/>
</dbReference>
<dbReference type="Pfam" id="PF07676">
    <property type="entry name" value="PD40"/>
    <property type="match status" value="1"/>
</dbReference>
<dbReference type="AlphaFoldDB" id="A0A3B1E0L5"/>
<dbReference type="EMBL" id="UOYO01000013">
    <property type="protein sequence ID" value="VAY86449.1"/>
    <property type="molecule type" value="Genomic_DNA"/>
</dbReference>
<dbReference type="InterPro" id="IPR007195">
    <property type="entry name" value="TolB_N"/>
</dbReference>
<reference evidence="3" key="1">
    <citation type="submission" date="2018-10" db="EMBL/GenBank/DDBJ databases">
        <authorList>
            <person name="Aoki K."/>
        </authorList>
    </citation>
    <scope>NUCLEOTIDE SEQUENCE</scope>
</reference>
<organism evidence="3">
    <name type="scientific">hydrothermal vent metagenome</name>
    <dbReference type="NCBI Taxonomy" id="652676"/>
    <lineage>
        <taxon>unclassified sequences</taxon>
        <taxon>metagenomes</taxon>
        <taxon>ecological metagenomes</taxon>
    </lineage>
</organism>
<dbReference type="SUPFAM" id="SSF52964">
    <property type="entry name" value="TolB, N-terminal domain"/>
    <property type="match status" value="1"/>
</dbReference>
<sequence length="421" mass="48359">MRKIYLIIIFVEVLFGLDAKMEIIKTKSTLPTIIVSAVLDGSNSGITSKIKDLIQKDFQVSGHFKLSKQKIKYDSNDTFNVKYFRNENIDLLLKLHVRKLKNNLLDINIQLYDINKNEIVLNKIYSAVGYYNYPFMAHKISIEVNKYLNAPTLAWMDNLIVFSRYKNAKESEIVISDYTLTYQKIVVSGGLNIFPKWVNNTQESFYYTSYNEGIPTLKIYNLKTGKLYSITNSDGMIVCSDVSVKSSKIILTMAPNSQPDIYTYDIKSKIKERITNYSGIDVGGSFVENDKKIVFVSDRLKKPNIFAKTIGQKGVERLVYHGRNNSQCTTFQDYIVYSSRELKNEFGGSAFNLYLISTKSDFIRRLTSVGKNQFPKFSQDGNSLLFIKRYKGKSYLGIIRLNFNKSFLFSLKSGKLQSIDW</sequence>
<dbReference type="NCBIfam" id="NF003124">
    <property type="entry name" value="PRK04043.1"/>
    <property type="match status" value="1"/>
</dbReference>
<evidence type="ECO:0000259" key="2">
    <source>
        <dbReference type="Pfam" id="PF04052"/>
    </source>
</evidence>
<accession>A0A3B1E0L5</accession>
<dbReference type="InterPro" id="IPR011042">
    <property type="entry name" value="6-blade_b-propeller_TolB-like"/>
</dbReference>
<dbReference type="PANTHER" id="PTHR36842">
    <property type="entry name" value="PROTEIN TOLB HOMOLOG"/>
    <property type="match status" value="1"/>
</dbReference>
<dbReference type="SUPFAM" id="SSF69304">
    <property type="entry name" value="Tricorn protease N-terminal domain"/>
    <property type="match status" value="1"/>
</dbReference>
<dbReference type="GO" id="GO:0042597">
    <property type="term" value="C:periplasmic space"/>
    <property type="evidence" value="ECO:0007669"/>
    <property type="project" value="InterPro"/>
</dbReference>
<comment type="similarity">
    <text evidence="1">Belongs to the TolB family.</text>
</comment>
<gene>
    <name evidence="3" type="ORF">MNB_ARC-1_135</name>
</gene>